<dbReference type="GO" id="GO:0034755">
    <property type="term" value="P:iron ion transmembrane transport"/>
    <property type="evidence" value="ECO:0007669"/>
    <property type="project" value="TreeGrafter"/>
</dbReference>
<keyword evidence="3 5" id="KW-1133">Transmembrane helix</keyword>
<sequence length="399" mass="42075">MQPHKLNTANKSAILGAAFLMATSAVGPGFLTQTATFTESLLASFGFVILLSIIMDIGVQLNVWRVVAVSRLRAQELANRVFPGVGYLLSLLIIMGGLAFNIGNIGGAGLGMESMFGLSPIVGALISGVIAVAIFLSKEAGSLMDRFAQLMGFILIMLVIYVMFQSQPPVAEATVKTFMPDTLDAMAIVTLVGGTVGGYITFSGAHRLLDAGISGQENLSEVTKSSVTGIIIASIVRVFLFLAVLGVVSQGVKLDPSNPALTPFSHVLGHVGQIIFGMVIWAASITSVIGCAYTSVSFMTNLHPIIRDNSRYFIIGFIAVSTLVFSTIGKPATVLVLVGTLNGLVLPIALIIVLIAAYRSNIVGDYQHPKWIAFFGWLIAIAMSILSAMTIAKYLGLTG</sequence>
<feature type="transmembrane region" description="Helical" evidence="5">
    <location>
        <begin position="115"/>
        <end position="135"/>
    </location>
</feature>
<evidence type="ECO:0000313" key="6">
    <source>
        <dbReference type="EMBL" id="OOS20338.1"/>
    </source>
</evidence>
<feature type="transmembrane region" description="Helical" evidence="5">
    <location>
        <begin position="272"/>
        <end position="298"/>
    </location>
</feature>
<dbReference type="Proteomes" id="UP000191094">
    <property type="component" value="Unassembled WGS sequence"/>
</dbReference>
<accession>A0A1T0CDC0</accession>
<evidence type="ECO:0000256" key="5">
    <source>
        <dbReference type="SAM" id="Phobius"/>
    </source>
</evidence>
<gene>
    <name evidence="6" type="ORF">B0682_06835</name>
</gene>
<dbReference type="AlphaFoldDB" id="A0A1T0CDC0"/>
<dbReference type="EMBL" id="MUYT01000008">
    <property type="protein sequence ID" value="OOS20338.1"/>
    <property type="molecule type" value="Genomic_DNA"/>
</dbReference>
<dbReference type="InterPro" id="IPR001046">
    <property type="entry name" value="NRAMP_fam"/>
</dbReference>
<feature type="transmembrane region" description="Helical" evidence="5">
    <location>
        <begin position="230"/>
        <end position="252"/>
    </location>
</feature>
<dbReference type="GO" id="GO:0005886">
    <property type="term" value="C:plasma membrane"/>
    <property type="evidence" value="ECO:0007669"/>
    <property type="project" value="TreeGrafter"/>
</dbReference>
<evidence type="ECO:0000256" key="3">
    <source>
        <dbReference type="ARBA" id="ARBA00022989"/>
    </source>
</evidence>
<keyword evidence="7" id="KW-1185">Reference proteome</keyword>
<feature type="transmembrane region" description="Helical" evidence="5">
    <location>
        <begin position="85"/>
        <end position="103"/>
    </location>
</feature>
<feature type="transmembrane region" description="Helical" evidence="5">
    <location>
        <begin position="147"/>
        <end position="165"/>
    </location>
</feature>
<dbReference type="STRING" id="90241.B0682_06835"/>
<evidence type="ECO:0008006" key="8">
    <source>
        <dbReference type="Google" id="ProtNLM"/>
    </source>
</evidence>
<dbReference type="Pfam" id="PF01566">
    <property type="entry name" value="Nramp"/>
    <property type="match status" value="1"/>
</dbReference>
<proteinExistence type="predicted"/>
<feature type="transmembrane region" description="Helical" evidence="5">
    <location>
        <begin position="334"/>
        <end position="359"/>
    </location>
</feature>
<evidence type="ECO:0000256" key="2">
    <source>
        <dbReference type="ARBA" id="ARBA00022692"/>
    </source>
</evidence>
<organism evidence="6 7">
    <name type="scientific">Lwoffella lincolnii</name>
    <dbReference type="NCBI Taxonomy" id="90241"/>
    <lineage>
        <taxon>Bacteria</taxon>
        <taxon>Pseudomonadati</taxon>
        <taxon>Pseudomonadota</taxon>
        <taxon>Gammaproteobacteria</taxon>
        <taxon>Moraxellales</taxon>
        <taxon>Moraxellaceae</taxon>
        <taxon>Lwoffella</taxon>
    </lineage>
</organism>
<dbReference type="OrthoDB" id="141480at2"/>
<dbReference type="GO" id="GO:0015086">
    <property type="term" value="F:cadmium ion transmembrane transporter activity"/>
    <property type="evidence" value="ECO:0007669"/>
    <property type="project" value="TreeGrafter"/>
</dbReference>
<feature type="transmembrane region" description="Helical" evidence="5">
    <location>
        <begin position="310"/>
        <end position="328"/>
    </location>
</feature>
<feature type="transmembrane region" description="Helical" evidence="5">
    <location>
        <begin position="12"/>
        <end position="31"/>
    </location>
</feature>
<dbReference type="PANTHER" id="PTHR11706:SF2">
    <property type="entry name" value="TRANSPORTER PROTEIN"/>
    <property type="match status" value="1"/>
</dbReference>
<feature type="transmembrane region" description="Helical" evidence="5">
    <location>
        <begin position="43"/>
        <end position="64"/>
    </location>
</feature>
<dbReference type="PANTHER" id="PTHR11706">
    <property type="entry name" value="SOLUTE CARRIER PROTEIN FAMILY 11 MEMBER"/>
    <property type="match status" value="1"/>
</dbReference>
<dbReference type="RefSeq" id="WP_078307703.1">
    <property type="nucleotide sequence ID" value="NZ_MUYT01000008.1"/>
</dbReference>
<name>A0A1T0CDC0_9GAMM</name>
<evidence type="ECO:0000256" key="4">
    <source>
        <dbReference type="ARBA" id="ARBA00023136"/>
    </source>
</evidence>
<reference evidence="6 7" key="1">
    <citation type="submission" date="2017-02" db="EMBL/GenBank/DDBJ databases">
        <title>Draft genome sequence of Moraxella lincolnii CCUG 9405T type strain.</title>
        <authorList>
            <person name="Salva-Serra F."/>
            <person name="Engstrom-Jakobsson H."/>
            <person name="Thorell K."/>
            <person name="Jaen-Luchoro D."/>
            <person name="Gonzales-Siles L."/>
            <person name="Karlsson R."/>
            <person name="Yazdan S."/>
            <person name="Boulund F."/>
            <person name="Johnning A."/>
            <person name="Engstrand L."/>
            <person name="Kristiansson E."/>
            <person name="Moore E."/>
        </authorList>
    </citation>
    <scope>NUCLEOTIDE SEQUENCE [LARGE SCALE GENOMIC DNA]</scope>
    <source>
        <strain evidence="6 7">CCUG 9405</strain>
    </source>
</reference>
<protein>
    <recommendedName>
        <fullName evidence="8">Divalent metal cation transporter</fullName>
    </recommendedName>
</protein>
<keyword evidence="2 5" id="KW-0812">Transmembrane</keyword>
<evidence type="ECO:0000313" key="7">
    <source>
        <dbReference type="Proteomes" id="UP000191094"/>
    </source>
</evidence>
<evidence type="ECO:0000256" key="1">
    <source>
        <dbReference type="ARBA" id="ARBA00004141"/>
    </source>
</evidence>
<feature type="transmembrane region" description="Helical" evidence="5">
    <location>
        <begin position="371"/>
        <end position="395"/>
    </location>
</feature>
<comment type="subcellular location">
    <subcellularLocation>
        <location evidence="1">Membrane</location>
        <topology evidence="1">Multi-pass membrane protein</topology>
    </subcellularLocation>
</comment>
<keyword evidence="4 5" id="KW-0472">Membrane</keyword>
<dbReference type="GO" id="GO:0005384">
    <property type="term" value="F:manganese ion transmembrane transporter activity"/>
    <property type="evidence" value="ECO:0007669"/>
    <property type="project" value="TreeGrafter"/>
</dbReference>
<comment type="caution">
    <text evidence="6">The sequence shown here is derived from an EMBL/GenBank/DDBJ whole genome shotgun (WGS) entry which is preliminary data.</text>
</comment>
<feature type="transmembrane region" description="Helical" evidence="5">
    <location>
        <begin position="185"/>
        <end position="209"/>
    </location>
</feature>